<evidence type="ECO:0000313" key="3">
    <source>
        <dbReference type="EMBL" id="MFJ2821464.1"/>
    </source>
</evidence>
<protein>
    <recommendedName>
        <fullName evidence="5">Lipoprotein</fullName>
    </recommendedName>
</protein>
<feature type="compositionally biased region" description="Low complexity" evidence="1">
    <location>
        <begin position="60"/>
        <end position="74"/>
    </location>
</feature>
<dbReference type="Proteomes" id="UP001617351">
    <property type="component" value="Unassembled WGS sequence"/>
</dbReference>
<feature type="signal peptide" evidence="2">
    <location>
        <begin position="1"/>
        <end position="20"/>
    </location>
</feature>
<evidence type="ECO:0008006" key="5">
    <source>
        <dbReference type="Google" id="ProtNLM"/>
    </source>
</evidence>
<feature type="compositionally biased region" description="Low complexity" evidence="1">
    <location>
        <begin position="82"/>
        <end position="104"/>
    </location>
</feature>
<dbReference type="RefSeq" id="WP_402379304.1">
    <property type="nucleotide sequence ID" value="NZ_JBIUYY010000003.1"/>
</dbReference>
<feature type="compositionally biased region" description="Pro residues" evidence="1">
    <location>
        <begin position="105"/>
        <end position="118"/>
    </location>
</feature>
<sequence>MHPTRTTTKLLLSVACAVSAVSGCMNVTPAPMQPAGAPGTAGAPPRHEPTGPSDPVEVRAPALEALKALPEQPAHATASATGSGPSVSAAAEPAAASAGALPGGAAPPVPDISEPLPPGRAGSPGQGGKGPRERAEPKAQVPREVAERLPVRPEDVCAFGRKHGKWSPDSPEARICGGVEGG</sequence>
<organism evidence="3 4">
    <name type="scientific">Streptomyces toxytricini</name>
    <name type="common">Actinomyces toxytricini</name>
    <dbReference type="NCBI Taxonomy" id="67369"/>
    <lineage>
        <taxon>Bacteria</taxon>
        <taxon>Bacillati</taxon>
        <taxon>Actinomycetota</taxon>
        <taxon>Actinomycetes</taxon>
        <taxon>Kitasatosporales</taxon>
        <taxon>Streptomycetaceae</taxon>
        <taxon>Streptomyces</taxon>
    </lineage>
</organism>
<feature type="compositionally biased region" description="Low complexity" evidence="1">
    <location>
        <begin position="34"/>
        <end position="44"/>
    </location>
</feature>
<keyword evidence="4" id="KW-1185">Reference proteome</keyword>
<keyword evidence="2" id="KW-0732">Signal</keyword>
<gene>
    <name evidence="3" type="ORF">ACIO7M_10155</name>
</gene>
<dbReference type="PROSITE" id="PS51257">
    <property type="entry name" value="PROKAR_LIPOPROTEIN"/>
    <property type="match status" value="1"/>
</dbReference>
<evidence type="ECO:0000313" key="4">
    <source>
        <dbReference type="Proteomes" id="UP001617351"/>
    </source>
</evidence>
<name>A0ABW8EDZ6_STRT5</name>
<evidence type="ECO:0000256" key="1">
    <source>
        <dbReference type="SAM" id="MobiDB-lite"/>
    </source>
</evidence>
<feature type="chain" id="PRO_5046009711" description="Lipoprotein" evidence="2">
    <location>
        <begin position="21"/>
        <end position="182"/>
    </location>
</feature>
<feature type="region of interest" description="Disordered" evidence="1">
    <location>
        <begin position="34"/>
        <end position="182"/>
    </location>
</feature>
<dbReference type="EMBL" id="JBIUYY010000003">
    <property type="protein sequence ID" value="MFJ2821464.1"/>
    <property type="molecule type" value="Genomic_DNA"/>
</dbReference>
<proteinExistence type="predicted"/>
<feature type="compositionally biased region" description="Basic and acidic residues" evidence="1">
    <location>
        <begin position="144"/>
        <end position="155"/>
    </location>
</feature>
<comment type="caution">
    <text evidence="3">The sequence shown here is derived from an EMBL/GenBank/DDBJ whole genome shotgun (WGS) entry which is preliminary data.</text>
</comment>
<accession>A0ABW8EDZ6</accession>
<reference evidence="3 4" key="1">
    <citation type="submission" date="2024-10" db="EMBL/GenBank/DDBJ databases">
        <title>The Natural Products Discovery Center: Release of the First 8490 Sequenced Strains for Exploring Actinobacteria Biosynthetic Diversity.</title>
        <authorList>
            <person name="Kalkreuter E."/>
            <person name="Kautsar S.A."/>
            <person name="Yang D."/>
            <person name="Bader C.D."/>
            <person name="Teijaro C.N."/>
            <person name="Fluegel L."/>
            <person name="Davis C.M."/>
            <person name="Simpson J.R."/>
            <person name="Lauterbach L."/>
            <person name="Steele A.D."/>
            <person name="Gui C."/>
            <person name="Meng S."/>
            <person name="Li G."/>
            <person name="Viehrig K."/>
            <person name="Ye F."/>
            <person name="Su P."/>
            <person name="Kiefer A.F."/>
            <person name="Nichols A."/>
            <person name="Cepeda A.J."/>
            <person name="Yan W."/>
            <person name="Fan B."/>
            <person name="Jiang Y."/>
            <person name="Adhikari A."/>
            <person name="Zheng C.-J."/>
            <person name="Schuster L."/>
            <person name="Cowan T.M."/>
            <person name="Smanski M.J."/>
            <person name="Chevrette M.G."/>
            <person name="De Carvalho L.P.S."/>
            <person name="Shen B."/>
        </authorList>
    </citation>
    <scope>NUCLEOTIDE SEQUENCE [LARGE SCALE GENOMIC DNA]</scope>
    <source>
        <strain evidence="3 4">NPDC087220</strain>
    </source>
</reference>
<evidence type="ECO:0000256" key="2">
    <source>
        <dbReference type="SAM" id="SignalP"/>
    </source>
</evidence>